<dbReference type="EMBL" id="JBBUTI010000008">
    <property type="protein sequence ID" value="MEK8047338.1"/>
    <property type="molecule type" value="Genomic_DNA"/>
</dbReference>
<evidence type="ECO:0000256" key="6">
    <source>
        <dbReference type="SAM" id="Phobius"/>
    </source>
</evidence>
<comment type="caution">
    <text evidence="8">The sequence shown here is derived from an EMBL/GenBank/DDBJ whole genome shotgun (WGS) entry which is preliminary data.</text>
</comment>
<dbReference type="PANTHER" id="PTHR30294">
    <property type="entry name" value="MEMBRANE COMPONENT OF ABC TRANSPORTER YHHJ-RELATED"/>
    <property type="match status" value="1"/>
</dbReference>
<dbReference type="Gene3D" id="3.40.1710.10">
    <property type="entry name" value="abc type-2 transporter like domain"/>
    <property type="match status" value="1"/>
</dbReference>
<keyword evidence="4 6" id="KW-1133">Transmembrane helix</keyword>
<evidence type="ECO:0000256" key="3">
    <source>
        <dbReference type="ARBA" id="ARBA00022692"/>
    </source>
</evidence>
<sequence>MKPVWQAFVASWCALLADAGVMLLLFGGGVVYAFFYPLPYAHESVQRVPVAVVDQDRSALSRQLVRYLDAHPALQVVQVTPDVAPAQDLLWRNEAGGVLIIPAGMNARVLSGKVAEVELVGHGAYLMLNKAALGGLAEVVGTVSAGIELKRLAASTPSSVQAAAQRQPLGLNSVPLFNVREGYGAYLVPGVAVIIIQQTLLMAVAMLMGTWAERGRVPVPATPAGWCGLWLTCTSAALLNCAWWFGFVLWVQDYPRGGNAAGLAVFAVVFSMCAAALAVLLGAWFRSRERSVQLMLGLAVPILFVAGLSWPSQALPPLLAAVRWVLPSTAGVQGFVALNQLGASSHDIAPELMALAVSGVLFAALGCWRWCRPRAA</sequence>
<feature type="transmembrane region" description="Helical" evidence="6">
    <location>
        <begin position="352"/>
        <end position="371"/>
    </location>
</feature>
<dbReference type="PANTHER" id="PTHR30294:SF46">
    <property type="entry name" value="ABC TRANSPORTER PERMEASE"/>
    <property type="match status" value="1"/>
</dbReference>
<evidence type="ECO:0000256" key="1">
    <source>
        <dbReference type="ARBA" id="ARBA00004651"/>
    </source>
</evidence>
<name>A0ABU9C618_9BURK</name>
<organism evidence="8 9">
    <name type="scientific">Ideonella margarita</name>
    <dbReference type="NCBI Taxonomy" id="2984191"/>
    <lineage>
        <taxon>Bacteria</taxon>
        <taxon>Pseudomonadati</taxon>
        <taxon>Pseudomonadota</taxon>
        <taxon>Betaproteobacteria</taxon>
        <taxon>Burkholderiales</taxon>
        <taxon>Sphaerotilaceae</taxon>
        <taxon>Ideonella</taxon>
    </lineage>
</organism>
<dbReference type="Pfam" id="PF12698">
    <property type="entry name" value="ABC2_membrane_3"/>
    <property type="match status" value="1"/>
</dbReference>
<feature type="transmembrane region" description="Helical" evidence="6">
    <location>
        <begin position="229"/>
        <end position="251"/>
    </location>
</feature>
<keyword evidence="9" id="KW-1185">Reference proteome</keyword>
<reference evidence="8 9" key="1">
    <citation type="submission" date="2024-04" db="EMBL/GenBank/DDBJ databases">
        <title>Novel species of the genus Ideonella isolated from streams.</title>
        <authorList>
            <person name="Lu H."/>
        </authorList>
    </citation>
    <scope>NUCLEOTIDE SEQUENCE [LARGE SCALE GENOMIC DNA]</scope>
    <source>
        <strain evidence="8 9">LYT19W</strain>
    </source>
</reference>
<proteinExistence type="predicted"/>
<evidence type="ECO:0000313" key="8">
    <source>
        <dbReference type="EMBL" id="MEK8047338.1"/>
    </source>
</evidence>
<gene>
    <name evidence="8" type="ORF">AACH00_13335</name>
</gene>
<dbReference type="RefSeq" id="WP_341399640.1">
    <property type="nucleotide sequence ID" value="NZ_JBBUTI010000008.1"/>
</dbReference>
<evidence type="ECO:0000256" key="2">
    <source>
        <dbReference type="ARBA" id="ARBA00022475"/>
    </source>
</evidence>
<feature type="transmembrane region" description="Helical" evidence="6">
    <location>
        <begin position="183"/>
        <end position="208"/>
    </location>
</feature>
<accession>A0ABU9C618</accession>
<evidence type="ECO:0000256" key="4">
    <source>
        <dbReference type="ARBA" id="ARBA00022989"/>
    </source>
</evidence>
<evidence type="ECO:0000256" key="5">
    <source>
        <dbReference type="ARBA" id="ARBA00023136"/>
    </source>
</evidence>
<protein>
    <submittedName>
        <fullName evidence="8">ABC transporter permease</fullName>
    </submittedName>
</protein>
<feature type="transmembrane region" description="Helical" evidence="6">
    <location>
        <begin position="12"/>
        <end position="35"/>
    </location>
</feature>
<feature type="domain" description="ABC-2 type transporter transmembrane" evidence="7">
    <location>
        <begin position="30"/>
        <end position="367"/>
    </location>
</feature>
<dbReference type="InterPro" id="IPR051449">
    <property type="entry name" value="ABC-2_transporter_component"/>
</dbReference>
<dbReference type="InterPro" id="IPR013525">
    <property type="entry name" value="ABC2_TM"/>
</dbReference>
<keyword evidence="3 6" id="KW-0812">Transmembrane</keyword>
<comment type="subcellular location">
    <subcellularLocation>
        <location evidence="1">Cell membrane</location>
        <topology evidence="1">Multi-pass membrane protein</topology>
    </subcellularLocation>
</comment>
<dbReference type="Proteomes" id="UP001379945">
    <property type="component" value="Unassembled WGS sequence"/>
</dbReference>
<keyword evidence="2" id="KW-1003">Cell membrane</keyword>
<feature type="transmembrane region" description="Helical" evidence="6">
    <location>
        <begin position="292"/>
        <end position="310"/>
    </location>
</feature>
<feature type="transmembrane region" description="Helical" evidence="6">
    <location>
        <begin position="263"/>
        <end position="285"/>
    </location>
</feature>
<evidence type="ECO:0000313" key="9">
    <source>
        <dbReference type="Proteomes" id="UP001379945"/>
    </source>
</evidence>
<evidence type="ECO:0000259" key="7">
    <source>
        <dbReference type="Pfam" id="PF12698"/>
    </source>
</evidence>
<keyword evidence="5 6" id="KW-0472">Membrane</keyword>